<evidence type="ECO:0000256" key="3">
    <source>
        <dbReference type="ARBA" id="ARBA00022917"/>
    </source>
</evidence>
<dbReference type="InterPro" id="IPR041095">
    <property type="entry name" value="EFG_II"/>
</dbReference>
<dbReference type="GO" id="GO:0070125">
    <property type="term" value="P:mitochondrial translational elongation"/>
    <property type="evidence" value="ECO:0007669"/>
    <property type="project" value="TreeGrafter"/>
</dbReference>
<keyword evidence="2" id="KW-0251">Elongation factor</keyword>
<dbReference type="Gene3D" id="2.40.30.10">
    <property type="entry name" value="Translation factors"/>
    <property type="match status" value="1"/>
</dbReference>
<dbReference type="Pfam" id="PF14492">
    <property type="entry name" value="EFG_III"/>
    <property type="match status" value="1"/>
</dbReference>
<proteinExistence type="predicted"/>
<dbReference type="InterPro" id="IPR009022">
    <property type="entry name" value="EFG_III"/>
</dbReference>
<dbReference type="Gene3D" id="3.30.70.870">
    <property type="entry name" value="Elongation Factor G (Translational Gtpase), domain 3"/>
    <property type="match status" value="1"/>
</dbReference>
<dbReference type="GO" id="GO:0003746">
    <property type="term" value="F:translation elongation factor activity"/>
    <property type="evidence" value="ECO:0007669"/>
    <property type="project" value="UniProtKB-KW"/>
</dbReference>
<keyword evidence="1" id="KW-0547">Nucleotide-binding</keyword>
<reference evidence="6 7" key="2">
    <citation type="submission" date="2018-11" db="EMBL/GenBank/DDBJ databases">
        <authorList>
            <consortium name="Pathogen Informatics"/>
        </authorList>
    </citation>
    <scope>NUCLEOTIDE SEQUENCE [LARGE SCALE GENOMIC DNA]</scope>
</reference>
<evidence type="ECO:0000313" key="7">
    <source>
        <dbReference type="Proteomes" id="UP000267606"/>
    </source>
</evidence>
<keyword evidence="4" id="KW-0342">GTP-binding</keyword>
<dbReference type="GO" id="GO:0003924">
    <property type="term" value="F:GTPase activity"/>
    <property type="evidence" value="ECO:0007669"/>
    <property type="project" value="TreeGrafter"/>
</dbReference>
<dbReference type="GO" id="GO:0005525">
    <property type="term" value="F:GTP binding"/>
    <property type="evidence" value="ECO:0007669"/>
    <property type="project" value="UniProtKB-KW"/>
</dbReference>
<dbReference type="SUPFAM" id="SSF54980">
    <property type="entry name" value="EF-G C-terminal domain-like"/>
    <property type="match status" value="1"/>
</dbReference>
<feature type="domain" description="Elongation Factor G" evidence="5">
    <location>
        <begin position="40"/>
        <end position="113"/>
    </location>
</feature>
<dbReference type="FunFam" id="3.30.70.870:FF:000001">
    <property type="entry name" value="Elongation factor G"/>
    <property type="match status" value="1"/>
</dbReference>
<evidence type="ECO:0000256" key="2">
    <source>
        <dbReference type="ARBA" id="ARBA00022768"/>
    </source>
</evidence>
<evidence type="ECO:0000256" key="1">
    <source>
        <dbReference type="ARBA" id="ARBA00022741"/>
    </source>
</evidence>
<accession>A0A183I858</accession>
<name>A0A183I858_9BILA</name>
<dbReference type="GO" id="GO:0005739">
    <property type="term" value="C:mitochondrion"/>
    <property type="evidence" value="ECO:0007669"/>
    <property type="project" value="TreeGrafter"/>
</dbReference>
<dbReference type="EMBL" id="UZAJ01043249">
    <property type="protein sequence ID" value="VDP24918.1"/>
    <property type="molecule type" value="Genomic_DNA"/>
</dbReference>
<organism evidence="8">
    <name type="scientific">Onchocerca flexuosa</name>
    <dbReference type="NCBI Taxonomy" id="387005"/>
    <lineage>
        <taxon>Eukaryota</taxon>
        <taxon>Metazoa</taxon>
        <taxon>Ecdysozoa</taxon>
        <taxon>Nematoda</taxon>
        <taxon>Chromadorea</taxon>
        <taxon>Rhabditida</taxon>
        <taxon>Spirurina</taxon>
        <taxon>Spiruromorpha</taxon>
        <taxon>Filarioidea</taxon>
        <taxon>Onchocercidae</taxon>
        <taxon>Onchocerca</taxon>
    </lineage>
</organism>
<dbReference type="CDD" id="cd16262">
    <property type="entry name" value="EFG_III"/>
    <property type="match status" value="1"/>
</dbReference>
<dbReference type="AlphaFoldDB" id="A0A183I858"/>
<reference evidence="8" key="1">
    <citation type="submission" date="2016-06" db="UniProtKB">
        <authorList>
            <consortium name="WormBaseParasite"/>
        </authorList>
    </citation>
    <scope>IDENTIFICATION</scope>
</reference>
<evidence type="ECO:0000313" key="8">
    <source>
        <dbReference type="WBParaSite" id="OFLC_0001593301-mRNA-1"/>
    </source>
</evidence>
<dbReference type="InterPro" id="IPR035647">
    <property type="entry name" value="EFG_III/V"/>
</dbReference>
<evidence type="ECO:0000313" key="6">
    <source>
        <dbReference type="EMBL" id="VDP24918.1"/>
    </source>
</evidence>
<sequence>MEIDAAFAGDICATYGLECFSGETFCGENDYEVYCESMHIPEPVISMSIRCVNNKDGEKFMKALNRFTKEDPTFRKEYNTEARETVVSGMGELHLEIYAQRMKNEFNCPVVLGAPTVAYRETLSKPYK</sequence>
<dbReference type="PANTHER" id="PTHR43636">
    <property type="entry name" value="ELONGATION FACTOR G, MITOCHONDRIAL"/>
    <property type="match status" value="1"/>
</dbReference>
<dbReference type="PANTHER" id="PTHR43636:SF2">
    <property type="entry name" value="ELONGATION FACTOR G, MITOCHONDRIAL"/>
    <property type="match status" value="1"/>
</dbReference>
<dbReference type="Proteomes" id="UP000267606">
    <property type="component" value="Unassembled WGS sequence"/>
</dbReference>
<evidence type="ECO:0000259" key="5">
    <source>
        <dbReference type="Pfam" id="PF14492"/>
    </source>
</evidence>
<keyword evidence="3" id="KW-0648">Protein biosynthesis</keyword>
<keyword evidence="7" id="KW-1185">Reference proteome</keyword>
<dbReference type="WBParaSite" id="OFLC_0001593301-mRNA-1">
    <property type="protein sequence ID" value="OFLC_0001593301-mRNA-1"/>
    <property type="gene ID" value="OFLC_0001593301"/>
</dbReference>
<dbReference type="STRING" id="387005.A0A183I858"/>
<protein>
    <submittedName>
        <fullName evidence="8">EFG_II domain-containing protein</fullName>
    </submittedName>
</protein>
<evidence type="ECO:0000256" key="4">
    <source>
        <dbReference type="ARBA" id="ARBA00023134"/>
    </source>
</evidence>
<gene>
    <name evidence="6" type="ORF">OFLC_LOCUS15920</name>
</gene>